<name>A0A9X3IS18_9GAMM</name>
<dbReference type="AlphaFoldDB" id="A0A9X3IS18"/>
<gene>
    <name evidence="1" type="ORF">OUO13_06450</name>
</gene>
<sequence length="128" mass="15127">MSSETAFDRFMELLELRQNVRYGHQPLAKHQLQRWSQLEQSGFANLCNCQKRKVYHQQFRLLIDTIGDELVNIEWRRLCVRQILYTLQGLQSISHSAPHKERLLTLEDELYQICQYALPTIGQQADPV</sequence>
<evidence type="ECO:0000313" key="2">
    <source>
        <dbReference type="Proteomes" id="UP001150830"/>
    </source>
</evidence>
<proteinExistence type="predicted"/>
<dbReference type="Proteomes" id="UP001150830">
    <property type="component" value="Unassembled WGS sequence"/>
</dbReference>
<keyword evidence="2" id="KW-1185">Reference proteome</keyword>
<evidence type="ECO:0000313" key="1">
    <source>
        <dbReference type="EMBL" id="MCY0964820.1"/>
    </source>
</evidence>
<protein>
    <submittedName>
        <fullName evidence="1">Uncharacterized protein</fullName>
    </submittedName>
</protein>
<dbReference type="RefSeq" id="WP_283173037.1">
    <property type="nucleotide sequence ID" value="NZ_JAPNOA010000019.1"/>
</dbReference>
<accession>A0A9X3IS18</accession>
<dbReference type="EMBL" id="JAPNOA010000019">
    <property type="protein sequence ID" value="MCY0964820.1"/>
    <property type="molecule type" value="Genomic_DNA"/>
</dbReference>
<comment type="caution">
    <text evidence="1">The sequence shown here is derived from an EMBL/GenBank/DDBJ whole genome shotgun (WGS) entry which is preliminary data.</text>
</comment>
<reference evidence="1" key="1">
    <citation type="submission" date="2022-11" db="EMBL/GenBank/DDBJ databases">
        <title>Parathalassolutuus dongxingensis gen. nov., sp. nov., a novel member of family Oceanospirillaceae isolated from a coastal shrimp pond in Guangxi, China.</title>
        <authorList>
            <person name="Chen H."/>
        </authorList>
    </citation>
    <scope>NUCLEOTIDE SEQUENCE</scope>
    <source>
        <strain evidence="1">G-43</strain>
    </source>
</reference>
<organism evidence="1 2">
    <name type="scientific">Parathalassolituus penaei</name>
    <dbReference type="NCBI Taxonomy" id="2997323"/>
    <lineage>
        <taxon>Bacteria</taxon>
        <taxon>Pseudomonadati</taxon>
        <taxon>Pseudomonadota</taxon>
        <taxon>Gammaproteobacteria</taxon>
        <taxon>Oceanospirillales</taxon>
        <taxon>Oceanospirillaceae</taxon>
        <taxon>Parathalassolituus</taxon>
    </lineage>
</organism>